<evidence type="ECO:0000256" key="1">
    <source>
        <dbReference type="SAM" id="MobiDB-lite"/>
    </source>
</evidence>
<dbReference type="InterPro" id="IPR008936">
    <property type="entry name" value="Rho_GTPase_activation_prot"/>
</dbReference>
<dbReference type="GO" id="GO:2001136">
    <property type="term" value="P:negative regulation of endocytic recycling"/>
    <property type="evidence" value="ECO:0007669"/>
    <property type="project" value="TreeGrafter"/>
</dbReference>
<dbReference type="CDD" id="cd00170">
    <property type="entry name" value="SEC14"/>
    <property type="match status" value="1"/>
</dbReference>
<dbReference type="PROSITE" id="PS50238">
    <property type="entry name" value="RHOGAP"/>
    <property type="match status" value="1"/>
</dbReference>
<feature type="compositionally biased region" description="Basic and acidic residues" evidence="1">
    <location>
        <begin position="490"/>
        <end position="502"/>
    </location>
</feature>
<evidence type="ECO:0000313" key="4">
    <source>
        <dbReference type="Proteomes" id="UP000694845"/>
    </source>
</evidence>
<dbReference type="InterPro" id="IPR000198">
    <property type="entry name" value="RhoGAP_dom"/>
</dbReference>
<dbReference type="InterPro" id="IPR001251">
    <property type="entry name" value="CRAL-TRIO_dom"/>
</dbReference>
<evidence type="ECO:0000259" key="2">
    <source>
        <dbReference type="PROSITE" id="PS50191"/>
    </source>
</evidence>
<gene>
    <name evidence="5" type="primary">LOC110973119</name>
</gene>
<feature type="region of interest" description="Disordered" evidence="1">
    <location>
        <begin position="490"/>
        <end position="535"/>
    </location>
</feature>
<dbReference type="PANTHER" id="PTHR45808:SF2">
    <property type="entry name" value="RHO GTPASE-ACTIVATING PROTEIN 68F"/>
    <property type="match status" value="1"/>
</dbReference>
<name>A0A8B7XHD4_ACAPL</name>
<dbReference type="PANTHER" id="PTHR45808">
    <property type="entry name" value="RHO GTPASE-ACTIVATING PROTEIN 68F"/>
    <property type="match status" value="1"/>
</dbReference>
<dbReference type="RefSeq" id="XP_022079350.1">
    <property type="nucleotide sequence ID" value="XM_022223658.1"/>
</dbReference>
<feature type="region of interest" description="Disordered" evidence="1">
    <location>
        <begin position="1"/>
        <end position="39"/>
    </location>
</feature>
<dbReference type="SUPFAM" id="SSF52087">
    <property type="entry name" value="CRAL/TRIO domain"/>
    <property type="match status" value="1"/>
</dbReference>
<feature type="compositionally biased region" description="Polar residues" evidence="1">
    <location>
        <begin position="272"/>
        <end position="281"/>
    </location>
</feature>
<feature type="region of interest" description="Disordered" evidence="1">
    <location>
        <begin position="263"/>
        <end position="290"/>
    </location>
</feature>
<dbReference type="OrthoDB" id="19923at2759"/>
<dbReference type="InterPro" id="IPR036865">
    <property type="entry name" value="CRAL-TRIO_dom_sf"/>
</dbReference>
<dbReference type="GO" id="GO:0005096">
    <property type="term" value="F:GTPase activator activity"/>
    <property type="evidence" value="ECO:0007669"/>
    <property type="project" value="TreeGrafter"/>
</dbReference>
<reference evidence="5" key="1">
    <citation type="submission" date="2025-08" db="UniProtKB">
        <authorList>
            <consortium name="RefSeq"/>
        </authorList>
    </citation>
    <scope>IDENTIFICATION</scope>
</reference>
<dbReference type="SUPFAM" id="SSF48350">
    <property type="entry name" value="GTPase activation domain, GAP"/>
    <property type="match status" value="1"/>
</dbReference>
<sequence length="535" mass="60003">MAEAAQNNVNRENLTIDLDVPAEARGTPEGQEGTFGDVDVDFEEDEELSLAQDDAEMVANAQLKLCSPSDESMPGGGEESQATSSAEATPSAENTETIDVVQAEDTFEDIAKHNIIQVAGDDNVGRKLVLFYCCRLPPTKTYNTSRLLGFLKYTLDQYVESDYTLVVFQYGLVHANRPNFNWLTQAYQSLDRKFKKNLKALLIVHPSNLVKVFWGIFRHLVSSKFSRKVNYIHLLSELKGLTDLERLAIPQTVLEHDKRVIERRKGKGQRSAVDQDTTAIDASNKAPPKTQQFGVSLDFLAENEGGDPIPKVIRQTVATIQKRGLETEGIFRRCPNANTIKEVQRMYNEGKEVDYNALLDVHVPALILKTFFRELPEPIMTFELYDEIMNMHDLQDNDARIAACRSIICEKLPERNYIILQHLMDLLHKISENSDKTKMSAANISIVFSPNLVWPRSKAMSLVSLAQINSFVATLLYHYDAIFTREVAEQRRVPPTRDHDDTGGVTQETTPETHSEGQPKANGSEVANGNDAVES</sequence>
<proteinExistence type="predicted"/>
<feature type="domain" description="Rho-GAP" evidence="3">
    <location>
        <begin position="295"/>
        <end position="483"/>
    </location>
</feature>
<dbReference type="GO" id="GO:0005737">
    <property type="term" value="C:cytoplasm"/>
    <property type="evidence" value="ECO:0007669"/>
    <property type="project" value="TreeGrafter"/>
</dbReference>
<feature type="domain" description="CRAL-TRIO" evidence="2">
    <location>
        <begin position="106"/>
        <end position="251"/>
    </location>
</feature>
<dbReference type="KEGG" id="aplc:110973119"/>
<dbReference type="SMART" id="SM00516">
    <property type="entry name" value="SEC14"/>
    <property type="match status" value="1"/>
</dbReference>
<dbReference type="Pfam" id="PF13716">
    <property type="entry name" value="CRAL_TRIO_2"/>
    <property type="match status" value="1"/>
</dbReference>
<protein>
    <submittedName>
        <fullName evidence="5">Rho GTPase-activating protein 8-like isoform X1</fullName>
    </submittedName>
</protein>
<dbReference type="GeneID" id="110973119"/>
<evidence type="ECO:0000259" key="3">
    <source>
        <dbReference type="PROSITE" id="PS50238"/>
    </source>
</evidence>
<organism evidence="4 5">
    <name type="scientific">Acanthaster planci</name>
    <name type="common">Crown-of-thorns starfish</name>
    <dbReference type="NCBI Taxonomy" id="133434"/>
    <lineage>
        <taxon>Eukaryota</taxon>
        <taxon>Metazoa</taxon>
        <taxon>Echinodermata</taxon>
        <taxon>Eleutherozoa</taxon>
        <taxon>Asterozoa</taxon>
        <taxon>Asteroidea</taxon>
        <taxon>Valvatacea</taxon>
        <taxon>Valvatida</taxon>
        <taxon>Acanthasteridae</taxon>
        <taxon>Acanthaster</taxon>
    </lineage>
</organism>
<dbReference type="AlphaFoldDB" id="A0A8B7XHD4"/>
<keyword evidence="4" id="KW-1185">Reference proteome</keyword>
<feature type="compositionally biased region" description="Low complexity" evidence="1">
    <location>
        <begin position="79"/>
        <end position="95"/>
    </location>
</feature>
<dbReference type="Gene3D" id="1.10.555.10">
    <property type="entry name" value="Rho GTPase activation protein"/>
    <property type="match status" value="1"/>
</dbReference>
<dbReference type="GO" id="GO:0007264">
    <property type="term" value="P:small GTPase-mediated signal transduction"/>
    <property type="evidence" value="ECO:0007669"/>
    <property type="project" value="TreeGrafter"/>
</dbReference>
<feature type="region of interest" description="Disordered" evidence="1">
    <location>
        <begin position="66"/>
        <end position="95"/>
    </location>
</feature>
<feature type="compositionally biased region" description="Polar residues" evidence="1">
    <location>
        <begin position="1"/>
        <end position="13"/>
    </location>
</feature>
<dbReference type="PROSITE" id="PS50191">
    <property type="entry name" value="CRAL_TRIO"/>
    <property type="match status" value="1"/>
</dbReference>
<dbReference type="SMART" id="SM00324">
    <property type="entry name" value="RhoGAP"/>
    <property type="match status" value="1"/>
</dbReference>
<dbReference type="Pfam" id="PF00620">
    <property type="entry name" value="RhoGAP"/>
    <property type="match status" value="1"/>
</dbReference>
<evidence type="ECO:0000313" key="5">
    <source>
        <dbReference type="RefSeq" id="XP_022079350.1"/>
    </source>
</evidence>
<dbReference type="Gene3D" id="3.40.525.10">
    <property type="entry name" value="CRAL-TRIO lipid binding domain"/>
    <property type="match status" value="1"/>
</dbReference>
<dbReference type="Proteomes" id="UP000694845">
    <property type="component" value="Unplaced"/>
</dbReference>
<accession>A0A8B7XHD4</accession>